<proteinExistence type="predicted"/>
<dbReference type="PANTHER" id="PTHR20914">
    <property type="entry name" value="LY6/PLAUR DOMAIN-CONTAINING PROTEIN 8"/>
    <property type="match status" value="1"/>
</dbReference>
<dbReference type="STRING" id="409849.ENSPMGP00000029319"/>
<evidence type="ECO:0000256" key="2">
    <source>
        <dbReference type="ARBA" id="ARBA00022525"/>
    </source>
</evidence>
<comment type="subcellular location">
    <subcellularLocation>
        <location evidence="1">Secreted</location>
    </subcellularLocation>
</comment>
<dbReference type="Proteomes" id="UP000261520">
    <property type="component" value="Unplaced"/>
</dbReference>
<evidence type="ECO:0008006" key="6">
    <source>
        <dbReference type="Google" id="ProtNLM"/>
    </source>
</evidence>
<reference evidence="4" key="1">
    <citation type="submission" date="2025-08" db="UniProtKB">
        <authorList>
            <consortium name="Ensembl"/>
        </authorList>
    </citation>
    <scope>IDENTIFICATION</scope>
</reference>
<evidence type="ECO:0000313" key="5">
    <source>
        <dbReference type="Proteomes" id="UP000261520"/>
    </source>
</evidence>
<keyword evidence="3" id="KW-0812">Transmembrane</keyword>
<keyword evidence="2" id="KW-0964">Secreted</keyword>
<evidence type="ECO:0000256" key="3">
    <source>
        <dbReference type="SAM" id="Phobius"/>
    </source>
</evidence>
<dbReference type="Gene3D" id="2.10.60.10">
    <property type="entry name" value="CD59"/>
    <property type="match status" value="1"/>
</dbReference>
<accession>A0A3B4BI88</accession>
<dbReference type="Ensembl" id="ENSPMGT00000031204.1">
    <property type="protein sequence ID" value="ENSPMGP00000029319.1"/>
    <property type="gene ID" value="ENSPMGG00000023586.1"/>
</dbReference>
<feature type="transmembrane region" description="Helical" evidence="3">
    <location>
        <begin position="6"/>
        <end position="29"/>
    </location>
</feature>
<organism evidence="4 5">
    <name type="scientific">Periophthalmus magnuspinnatus</name>
    <dbReference type="NCBI Taxonomy" id="409849"/>
    <lineage>
        <taxon>Eukaryota</taxon>
        <taxon>Metazoa</taxon>
        <taxon>Chordata</taxon>
        <taxon>Craniata</taxon>
        <taxon>Vertebrata</taxon>
        <taxon>Euteleostomi</taxon>
        <taxon>Actinopterygii</taxon>
        <taxon>Neopterygii</taxon>
        <taxon>Teleostei</taxon>
        <taxon>Neoteleostei</taxon>
        <taxon>Acanthomorphata</taxon>
        <taxon>Gobiaria</taxon>
        <taxon>Gobiiformes</taxon>
        <taxon>Gobioidei</taxon>
        <taxon>Gobiidae</taxon>
        <taxon>Oxudercinae</taxon>
        <taxon>Periophthalmus</taxon>
    </lineage>
</organism>
<feature type="transmembrane region" description="Helical" evidence="3">
    <location>
        <begin position="203"/>
        <end position="220"/>
    </location>
</feature>
<keyword evidence="3" id="KW-0472">Membrane</keyword>
<protein>
    <recommendedName>
        <fullName evidence="6">UPAR/Ly6 domain-containing protein</fullName>
    </recommendedName>
</protein>
<dbReference type="InterPro" id="IPR050918">
    <property type="entry name" value="CNF-like_PLA2_Inhibitor"/>
</dbReference>
<dbReference type="PANTHER" id="PTHR20914:SF9">
    <property type="entry name" value="COILED, ISOFORM A"/>
    <property type="match status" value="1"/>
</dbReference>
<name>A0A3B4BI88_9GOBI</name>
<evidence type="ECO:0000256" key="1">
    <source>
        <dbReference type="ARBA" id="ARBA00004613"/>
    </source>
</evidence>
<keyword evidence="5" id="KW-1185">Reference proteome</keyword>
<dbReference type="SUPFAM" id="SSF57302">
    <property type="entry name" value="Snake toxin-like"/>
    <property type="match status" value="1"/>
</dbReference>
<dbReference type="GO" id="GO:0005576">
    <property type="term" value="C:extracellular region"/>
    <property type="evidence" value="ECO:0007669"/>
    <property type="project" value="UniProtKB-SubCell"/>
</dbReference>
<reference evidence="4" key="2">
    <citation type="submission" date="2025-09" db="UniProtKB">
        <authorList>
            <consortium name="Ensembl"/>
        </authorList>
    </citation>
    <scope>IDENTIFICATION</scope>
</reference>
<dbReference type="InterPro" id="IPR045860">
    <property type="entry name" value="Snake_toxin-like_sf"/>
</dbReference>
<keyword evidence="3" id="KW-1133">Transmembrane helix</keyword>
<evidence type="ECO:0000313" key="4">
    <source>
        <dbReference type="Ensembl" id="ENSPMGP00000029319.1"/>
    </source>
</evidence>
<sequence length="221" mass="24591">MHLFFLVSGIALFPQGKLLLLFLVTFIWVKFYKSRFFVIAYTLTCNKCRTGGATCGGSEEQCPSLCLRLKNILFYFAGNIKRYDEMYGSCAKPEHCTDASFNGGVLENFITTKCCDSDKCNTEKPPEPIRKTNPNGLKCYRCDGKSDCTGTLNCDGDQIYCASGEGKQSSLTHVSYKTANNVKRWCVYDCCDKNYCNGGTSTSASLLLLTTTLLSLFFFSN</sequence>
<dbReference type="AlphaFoldDB" id="A0A3B4BI88"/>